<dbReference type="KEGG" id="bapa:BBC0178_017650"/>
<dbReference type="Proteomes" id="UP000189660">
    <property type="component" value="Chromosome"/>
</dbReference>
<dbReference type="EMBL" id="CP015820">
    <property type="protein sequence ID" value="AQT43217.1"/>
    <property type="molecule type" value="Genomic_DNA"/>
</dbReference>
<evidence type="ECO:0000313" key="1">
    <source>
        <dbReference type="EMBL" id="AQT43217.1"/>
    </source>
</evidence>
<keyword evidence="2" id="KW-1185">Reference proteome</keyword>
<name>A0A1U9MD62_9HYPH</name>
<gene>
    <name evidence="1" type="ORF">BBC0178_017650</name>
</gene>
<dbReference type="RefSeq" id="WP_078039882.1">
    <property type="nucleotide sequence ID" value="NZ_CP015820.1"/>
</dbReference>
<accession>A0A1U9MD62</accession>
<sequence length="72" mass="8567">MGEYTSLLLKEESGVEKVFDRCYYYSGHEPVGFNKRYGRALITEITSKEKFKETLKKEQASYLPDEYRNWSQ</sequence>
<reference evidence="1 2" key="1">
    <citation type="submission" date="2016-11" db="EMBL/GenBank/DDBJ databases">
        <title>Comparative genomics of Bartonella apis.</title>
        <authorList>
            <person name="Engel P."/>
        </authorList>
    </citation>
    <scope>NUCLEOTIDE SEQUENCE [LARGE SCALE GENOMIC DNA]</scope>
    <source>
        <strain evidence="1 2">BBC0178</strain>
    </source>
</reference>
<proteinExistence type="predicted"/>
<organism evidence="1 2">
    <name type="scientific">Bartonella apihabitans</name>
    <dbReference type="NCBI Taxonomy" id="2750929"/>
    <lineage>
        <taxon>Bacteria</taxon>
        <taxon>Pseudomonadati</taxon>
        <taxon>Pseudomonadota</taxon>
        <taxon>Alphaproteobacteria</taxon>
        <taxon>Hyphomicrobiales</taxon>
        <taxon>Bartonellaceae</taxon>
        <taxon>Bartonella</taxon>
    </lineage>
</organism>
<evidence type="ECO:0000313" key="2">
    <source>
        <dbReference type="Proteomes" id="UP000189660"/>
    </source>
</evidence>
<dbReference type="AlphaFoldDB" id="A0A1U9MD62"/>
<protein>
    <submittedName>
        <fullName evidence="1">Uncharacterized protein</fullName>
    </submittedName>
</protein>